<comment type="caution">
    <text evidence="16">Lacks conserved residue(s) required for the propagation of feature annotation.</text>
</comment>
<reference evidence="21" key="1">
    <citation type="submission" date="2022-03" db="EMBL/GenBank/DDBJ databases">
        <authorList>
            <person name="Alioto T."/>
            <person name="Alioto T."/>
            <person name="Gomez Garrido J."/>
        </authorList>
    </citation>
    <scope>NUCLEOTIDE SEQUENCE</scope>
</reference>
<dbReference type="Gene3D" id="2.40.20.10">
    <property type="entry name" value="Plasminogen Kringle 4"/>
    <property type="match status" value="2"/>
</dbReference>
<dbReference type="PRINTS" id="PR00018">
    <property type="entry name" value="KRINGLE"/>
</dbReference>
<evidence type="ECO:0000256" key="7">
    <source>
        <dbReference type="ARBA" id="ARBA00022729"/>
    </source>
</evidence>
<evidence type="ECO:0000256" key="4">
    <source>
        <dbReference type="ARBA" id="ARBA00022536"/>
    </source>
</evidence>
<feature type="domain" description="Peptidase S1" evidence="20">
    <location>
        <begin position="316"/>
        <end position="560"/>
    </location>
</feature>
<dbReference type="SMART" id="SM00058">
    <property type="entry name" value="FN1"/>
    <property type="match status" value="1"/>
</dbReference>
<dbReference type="PANTHER" id="PTHR24264:SF42">
    <property type="entry name" value="TISSUE-TYPE PLASMINOGEN ACTIVATOR"/>
    <property type="match status" value="1"/>
</dbReference>
<evidence type="ECO:0000259" key="19">
    <source>
        <dbReference type="PROSITE" id="PS50070"/>
    </source>
</evidence>
<dbReference type="PROSITE" id="PS00022">
    <property type="entry name" value="EGF_1"/>
    <property type="match status" value="1"/>
</dbReference>
<dbReference type="CDD" id="cd00108">
    <property type="entry name" value="KR"/>
    <property type="match status" value="2"/>
</dbReference>
<organism evidence="21 22">
    <name type="scientific">Pelobates cultripes</name>
    <name type="common">Western spadefoot toad</name>
    <dbReference type="NCBI Taxonomy" id="61616"/>
    <lineage>
        <taxon>Eukaryota</taxon>
        <taxon>Metazoa</taxon>
        <taxon>Chordata</taxon>
        <taxon>Craniata</taxon>
        <taxon>Vertebrata</taxon>
        <taxon>Euteleostomi</taxon>
        <taxon>Amphibia</taxon>
        <taxon>Batrachia</taxon>
        <taxon>Anura</taxon>
        <taxon>Pelobatoidea</taxon>
        <taxon>Pelobatidae</taxon>
        <taxon>Pelobates</taxon>
    </lineage>
</organism>
<evidence type="ECO:0000256" key="6">
    <source>
        <dbReference type="ARBA" id="ARBA00022670"/>
    </source>
</evidence>
<evidence type="ECO:0000256" key="12">
    <source>
        <dbReference type="ARBA" id="ARBA00023202"/>
    </source>
</evidence>
<feature type="active site" description="Charge relay system" evidence="14">
    <location>
        <position position="411"/>
    </location>
</feature>
<dbReference type="Gene3D" id="2.10.70.10">
    <property type="entry name" value="Complement Module, domain 1"/>
    <property type="match status" value="1"/>
</dbReference>
<evidence type="ECO:0000256" key="14">
    <source>
        <dbReference type="PIRSR" id="PIRSR001145-1"/>
    </source>
</evidence>
<comment type="similarity">
    <text evidence="13">Belongs to the peptidase S1 family.</text>
</comment>
<evidence type="ECO:0000256" key="1">
    <source>
        <dbReference type="ARBA" id="ARBA00001538"/>
    </source>
</evidence>
<feature type="domain" description="Kringle" evidence="19">
    <location>
        <begin position="131"/>
        <end position="213"/>
    </location>
</feature>
<dbReference type="GO" id="GO:0005615">
    <property type="term" value="C:extracellular space"/>
    <property type="evidence" value="ECO:0007669"/>
    <property type="project" value="TreeGrafter"/>
</dbReference>
<feature type="domain" description="Kringle" evidence="19">
    <location>
        <begin position="219"/>
        <end position="301"/>
    </location>
</feature>
<comment type="subcellular location">
    <subcellularLocation>
        <location evidence="2 13">Secreted</location>
    </subcellularLocation>
</comment>
<evidence type="ECO:0000256" key="9">
    <source>
        <dbReference type="ARBA" id="ARBA00022825"/>
    </source>
</evidence>
<evidence type="ECO:0000256" key="15">
    <source>
        <dbReference type="PIRSR" id="PIRSR001145-3"/>
    </source>
</evidence>
<dbReference type="AlphaFoldDB" id="A0AAD1RNN2"/>
<dbReference type="PROSITE" id="PS01186">
    <property type="entry name" value="EGF_2"/>
    <property type="match status" value="1"/>
</dbReference>
<dbReference type="InterPro" id="IPR033116">
    <property type="entry name" value="TRYPSIN_SER"/>
</dbReference>
<keyword evidence="4 16" id="KW-0245">EGF-like domain</keyword>
<feature type="disulfide bond" evidence="15">
    <location>
        <begin position="153"/>
        <end position="195"/>
    </location>
</feature>
<feature type="disulfide bond" evidence="15">
    <location>
        <begin position="91"/>
        <end position="102"/>
    </location>
</feature>
<feature type="disulfide bond" description="Interchain (between A and B chains)" evidence="15">
    <location>
        <begin position="304"/>
        <end position="435"/>
    </location>
</feature>
<dbReference type="SMART" id="SM00130">
    <property type="entry name" value="KR"/>
    <property type="match status" value="2"/>
</dbReference>
<feature type="disulfide bond" evidence="15">
    <location>
        <begin position="355"/>
        <end position="424"/>
    </location>
</feature>
<dbReference type="Pfam" id="PF00089">
    <property type="entry name" value="Trypsin"/>
    <property type="match status" value="1"/>
</dbReference>
<dbReference type="InterPro" id="IPR038178">
    <property type="entry name" value="Kringle_sf"/>
</dbReference>
<name>A0AAD1RNN2_PELCU</name>
<dbReference type="InterPro" id="IPR018114">
    <property type="entry name" value="TRYPSIN_HIS"/>
</dbReference>
<dbReference type="InterPro" id="IPR000083">
    <property type="entry name" value="Fibronectin_type1"/>
</dbReference>
<evidence type="ECO:0000256" key="13">
    <source>
        <dbReference type="PIRNR" id="PIRNR001145"/>
    </source>
</evidence>
<dbReference type="Pfam" id="PF00051">
    <property type="entry name" value="Kringle"/>
    <property type="match status" value="2"/>
</dbReference>
<sequence>MLKVNRALLGHSKLAVFFILLFGAVISASNEGFHQRMKRGTRANKSICVERVSGRIYNGGDSWLRPSGKRVEFCRCENGRRKCHSVPVTDCSVPQCFNGGRCQQALYSSHYLCQCPNGFKGENCEIDTLEACYEGSGTTYRGVHSVTQSGAVCVNWNSEGIRRQLYHGHRSDALQLGLGNHNYCRNPDNDYKPWCHVFKDGRYTWEFCSVPACKVDSPTCYYDRGTTYRGSQSVTFSGAPCLRWDSPLLQHKVNTAWHSNARRLGMGSHNYCRNPDNDIRPWCHVARGTETAWEFCDIPRCTYCGTRRPQPAQYRILGGKSTQATSHPWQAAFYFLARKSLNEHYFCGGTLIHNCWVLSAAHCFTERIPNSRMRVILGRSMRSVPAEEEQKFFVEQLILHPDFDATSFDNDIALIKLRSVSGTCATETERIRPACLPEPGLSLPDWTECEMSGFGKTEEFSPFYSDRLKEGHVRLYPDKMCTSERLANRTVTANMLCAGDTRNIDDACQGDSGGPLVCPHDDRMHVLGVISWGVGCGKKDTPGVYTRVTRFMDWIQKHTGI</sequence>
<dbReference type="SMART" id="SM00181">
    <property type="entry name" value="EGF"/>
    <property type="match status" value="1"/>
</dbReference>
<keyword evidence="3 13" id="KW-0964">Secreted</keyword>
<feature type="disulfide bond" evidence="15">
    <location>
        <begin position="48"/>
        <end position="76"/>
    </location>
</feature>
<gene>
    <name evidence="21" type="ORF">PECUL_23A059334</name>
</gene>
<dbReference type="GO" id="GO:0014909">
    <property type="term" value="P:smooth muscle cell migration"/>
    <property type="evidence" value="ECO:0007669"/>
    <property type="project" value="TreeGrafter"/>
</dbReference>
<evidence type="ECO:0000313" key="21">
    <source>
        <dbReference type="EMBL" id="CAH2275155.1"/>
    </source>
</evidence>
<dbReference type="InterPro" id="IPR043504">
    <property type="entry name" value="Peptidase_S1_PA_chymotrypsin"/>
</dbReference>
<feature type="disulfide bond" evidence="15">
    <location>
        <begin position="220"/>
        <end position="301"/>
    </location>
</feature>
<dbReference type="SMART" id="SM00020">
    <property type="entry name" value="Tryp_SPc"/>
    <property type="match status" value="1"/>
</dbReference>
<dbReference type="InterPro" id="IPR001314">
    <property type="entry name" value="Peptidase_S1A"/>
</dbReference>
<dbReference type="InterPro" id="IPR000001">
    <property type="entry name" value="Kringle"/>
</dbReference>
<feature type="disulfide bond" evidence="15 16">
    <location>
        <begin position="96"/>
        <end position="113"/>
    </location>
</feature>
<feature type="domain" description="EGF-like" evidence="18">
    <location>
        <begin position="87"/>
        <end position="125"/>
    </location>
</feature>
<evidence type="ECO:0000256" key="8">
    <source>
        <dbReference type="ARBA" id="ARBA00022801"/>
    </source>
</evidence>
<feature type="disulfide bond" evidence="15">
    <location>
        <begin position="132"/>
        <end position="213"/>
    </location>
</feature>
<comment type="catalytic activity">
    <reaction evidence="1 13">
        <text>Specific cleavage of Arg-|-Val bond in plasminogen to form plasmin.</text>
        <dbReference type="EC" id="3.4.21.68"/>
    </reaction>
</comment>
<feature type="disulfide bond" evidence="15">
    <location>
        <begin position="449"/>
        <end position="518"/>
    </location>
</feature>
<dbReference type="PROSITE" id="PS00135">
    <property type="entry name" value="TRYPSIN_SER"/>
    <property type="match status" value="1"/>
</dbReference>
<dbReference type="CDD" id="cd00190">
    <property type="entry name" value="Tryp_SPc"/>
    <property type="match status" value="1"/>
</dbReference>
<keyword evidence="9 13" id="KW-0720">Serine protease</keyword>
<dbReference type="SUPFAM" id="SSF57440">
    <property type="entry name" value="Kringle-like"/>
    <property type="match status" value="2"/>
</dbReference>
<keyword evidence="11" id="KW-0325">Glycoprotein</keyword>
<feature type="disulfide bond" evidence="15">
    <location>
        <begin position="508"/>
        <end position="536"/>
    </location>
</feature>
<dbReference type="GO" id="GO:1901701">
    <property type="term" value="P:cellular response to oxygen-containing compound"/>
    <property type="evidence" value="ECO:0007669"/>
    <property type="project" value="UniProtKB-ARBA"/>
</dbReference>
<dbReference type="InterPro" id="IPR018056">
    <property type="entry name" value="Kringle_CS"/>
</dbReference>
<proteinExistence type="inferred from homology"/>
<dbReference type="GO" id="GO:0004252">
    <property type="term" value="F:serine-type endopeptidase activity"/>
    <property type="evidence" value="ECO:0007669"/>
    <property type="project" value="UniProtKB-UniRule"/>
</dbReference>
<dbReference type="GO" id="GO:0048008">
    <property type="term" value="P:platelet-derived growth factor receptor signaling pathway"/>
    <property type="evidence" value="ECO:0007669"/>
    <property type="project" value="TreeGrafter"/>
</dbReference>
<evidence type="ECO:0000256" key="16">
    <source>
        <dbReference type="PROSITE-ProRule" id="PRU00076"/>
    </source>
</evidence>
<feature type="active site" description="Charge relay system" evidence="14">
    <location>
        <position position="512"/>
    </location>
</feature>
<keyword evidence="12 13" id="KW-0617">Plasminogen activation</keyword>
<dbReference type="Gene3D" id="2.10.25.10">
    <property type="entry name" value="Laminin"/>
    <property type="match status" value="1"/>
</dbReference>
<accession>A0AAD1RNN2</accession>
<feature type="disulfide bond" evidence="15">
    <location>
        <begin position="74"/>
        <end position="83"/>
    </location>
</feature>
<dbReference type="InterPro" id="IPR009003">
    <property type="entry name" value="Peptidase_S1_PA"/>
</dbReference>
<dbReference type="PANTHER" id="PTHR24264">
    <property type="entry name" value="TRYPSIN-RELATED"/>
    <property type="match status" value="1"/>
</dbReference>
<dbReference type="Pfam" id="PF00008">
    <property type="entry name" value="EGF"/>
    <property type="match status" value="1"/>
</dbReference>
<feature type="disulfide bond" evidence="15">
    <location>
        <begin position="272"/>
        <end position="296"/>
    </location>
</feature>
<dbReference type="GO" id="GO:0033993">
    <property type="term" value="P:response to lipid"/>
    <property type="evidence" value="ECO:0007669"/>
    <property type="project" value="UniProtKB-ARBA"/>
</dbReference>
<dbReference type="FunFam" id="2.10.25.10:FF:000483">
    <property type="entry name" value="Tissue-type plasminogen activator"/>
    <property type="match status" value="1"/>
</dbReference>
<evidence type="ECO:0000256" key="3">
    <source>
        <dbReference type="ARBA" id="ARBA00022525"/>
    </source>
</evidence>
<dbReference type="PROSITE" id="PS01253">
    <property type="entry name" value="FN1_1"/>
    <property type="match status" value="1"/>
</dbReference>
<feature type="disulfide bond" evidence="15">
    <location>
        <begin position="481"/>
        <end position="497"/>
    </location>
</feature>
<dbReference type="PIRSF" id="PIRSF001145">
    <property type="entry name" value="Tissue_plasm_act"/>
    <property type="match status" value="1"/>
</dbReference>
<dbReference type="InterPro" id="IPR026280">
    <property type="entry name" value="Tissue_plasm_act"/>
</dbReference>
<dbReference type="PROSITE" id="PS00021">
    <property type="entry name" value="KRINGLE_1"/>
    <property type="match status" value="2"/>
</dbReference>
<dbReference type="InterPro" id="IPR013806">
    <property type="entry name" value="Kringle-like"/>
</dbReference>
<evidence type="ECO:0000256" key="10">
    <source>
        <dbReference type="ARBA" id="ARBA00023157"/>
    </source>
</evidence>
<dbReference type="SUPFAM" id="SSF57603">
    <property type="entry name" value="FnI-like domain"/>
    <property type="match status" value="1"/>
</dbReference>
<dbReference type="EC" id="3.4.21.68" evidence="13"/>
<dbReference type="EMBL" id="OW240914">
    <property type="protein sequence ID" value="CAH2275155.1"/>
    <property type="molecule type" value="Genomic_DNA"/>
</dbReference>
<dbReference type="PROSITE" id="PS50026">
    <property type="entry name" value="EGF_3"/>
    <property type="match status" value="1"/>
</dbReference>
<feature type="disulfide bond" evidence="15">
    <location>
        <begin position="184"/>
        <end position="208"/>
    </location>
</feature>
<dbReference type="PROSITE" id="PS00134">
    <property type="entry name" value="TRYPSIN_HIS"/>
    <property type="match status" value="1"/>
</dbReference>
<dbReference type="FunFam" id="2.40.20.10:FF:000001">
    <property type="entry name" value="Urokinase-type plasminogen activator"/>
    <property type="match status" value="2"/>
</dbReference>
<keyword evidence="22" id="KW-1185">Reference proteome</keyword>
<dbReference type="SUPFAM" id="SSF50494">
    <property type="entry name" value="Trypsin-like serine proteases"/>
    <property type="match status" value="1"/>
</dbReference>
<keyword evidence="6 13" id="KW-0645">Protease</keyword>
<dbReference type="PROSITE" id="PS50070">
    <property type="entry name" value="KRINGLE_2"/>
    <property type="match status" value="2"/>
</dbReference>
<keyword evidence="10 15" id="KW-1015">Disulfide bond</keyword>
<dbReference type="InterPro" id="IPR001254">
    <property type="entry name" value="Trypsin_dom"/>
</dbReference>
<evidence type="ECO:0000256" key="2">
    <source>
        <dbReference type="ARBA" id="ARBA00004613"/>
    </source>
</evidence>
<dbReference type="PRINTS" id="PR00722">
    <property type="entry name" value="CHYMOTRYPSIN"/>
</dbReference>
<keyword evidence="5 17" id="KW-0420">Kringle</keyword>
<evidence type="ECO:0000313" key="22">
    <source>
        <dbReference type="Proteomes" id="UP001295444"/>
    </source>
</evidence>
<dbReference type="FunFam" id="2.40.10.10:FF:000003">
    <property type="entry name" value="Transmembrane serine protease 3"/>
    <property type="match status" value="1"/>
</dbReference>
<dbReference type="GO" id="GO:0031639">
    <property type="term" value="P:plasminogen activation"/>
    <property type="evidence" value="ECO:0007669"/>
    <property type="project" value="InterPro"/>
</dbReference>
<keyword evidence="7" id="KW-0732">Signal</keyword>
<protein>
    <recommendedName>
        <fullName evidence="13">Plasminogen activator</fullName>
        <ecNumber evidence="13">3.4.21.68</ecNumber>
    </recommendedName>
</protein>
<dbReference type="Proteomes" id="UP001295444">
    <property type="component" value="Chromosome 03"/>
</dbReference>
<feature type="disulfide bond" evidence="15 16">
    <location>
        <begin position="115"/>
        <end position="124"/>
    </location>
</feature>
<evidence type="ECO:0000259" key="20">
    <source>
        <dbReference type="PROSITE" id="PS50240"/>
    </source>
</evidence>
<evidence type="ECO:0000256" key="5">
    <source>
        <dbReference type="ARBA" id="ARBA00022572"/>
    </source>
</evidence>
<dbReference type="InterPro" id="IPR000742">
    <property type="entry name" value="EGF"/>
</dbReference>
<feature type="disulfide bond" evidence="15">
    <location>
        <begin position="347"/>
        <end position="363"/>
    </location>
</feature>
<evidence type="ECO:0000256" key="11">
    <source>
        <dbReference type="ARBA" id="ARBA00023180"/>
    </source>
</evidence>
<dbReference type="CDD" id="cd00054">
    <property type="entry name" value="EGF_CA"/>
    <property type="match status" value="1"/>
</dbReference>
<dbReference type="PROSITE" id="PS50240">
    <property type="entry name" value="TRYPSIN_DOM"/>
    <property type="match status" value="1"/>
</dbReference>
<feature type="active site" description="Charge relay system" evidence="14">
    <location>
        <position position="362"/>
    </location>
</feature>
<evidence type="ECO:0000259" key="18">
    <source>
        <dbReference type="PROSITE" id="PS50026"/>
    </source>
</evidence>
<feature type="disulfide bond" evidence="15">
    <location>
        <begin position="241"/>
        <end position="283"/>
    </location>
</feature>
<dbReference type="InterPro" id="IPR050127">
    <property type="entry name" value="Serine_Proteases_S1"/>
</dbReference>
<evidence type="ECO:0000256" key="17">
    <source>
        <dbReference type="PROSITE-ProRule" id="PRU00121"/>
    </source>
</evidence>
<keyword evidence="8 13" id="KW-0378">Hydrolase</keyword>
<dbReference type="Gene3D" id="2.40.10.10">
    <property type="entry name" value="Trypsin-like serine proteases"/>
    <property type="match status" value="2"/>
</dbReference>